<dbReference type="EMBL" id="JANSUY010000013">
    <property type="protein sequence ID" value="MCR9016219.1"/>
    <property type="molecule type" value="Genomic_DNA"/>
</dbReference>
<gene>
    <name evidence="2" type="ORF">NU887_14335</name>
</gene>
<comment type="caution">
    <text evidence="2">The sequence shown here is derived from an EMBL/GenBank/DDBJ whole genome shotgun (WGS) entry which is preliminary data.</text>
</comment>
<name>A0A9X2SZB0_9BACT</name>
<organism evidence="2 3">
    <name type="scientific">Aquiflexum gelatinilyticum</name>
    <dbReference type="NCBI Taxonomy" id="2961943"/>
    <lineage>
        <taxon>Bacteria</taxon>
        <taxon>Pseudomonadati</taxon>
        <taxon>Bacteroidota</taxon>
        <taxon>Cytophagia</taxon>
        <taxon>Cytophagales</taxon>
        <taxon>Cyclobacteriaceae</taxon>
        <taxon>Aquiflexum</taxon>
    </lineage>
</organism>
<evidence type="ECO:0000313" key="3">
    <source>
        <dbReference type="Proteomes" id="UP001142175"/>
    </source>
</evidence>
<feature type="transmembrane region" description="Helical" evidence="1">
    <location>
        <begin position="12"/>
        <end position="30"/>
    </location>
</feature>
<evidence type="ECO:0000256" key="1">
    <source>
        <dbReference type="SAM" id="Phobius"/>
    </source>
</evidence>
<feature type="transmembrane region" description="Helical" evidence="1">
    <location>
        <begin position="96"/>
        <end position="117"/>
    </location>
</feature>
<sequence>MKQYLEIFTLSHVFFGSIALLSGVLAIIFKKGGKGHNSAGKIYYWSMIGIGITAFGIAIPKGNLFLLMVGGFSTYMTLTGYRFLQFRRNPKLKFGFWDYIFIGVGFLTVLIPSGYIIQLDWKNTGGILIVFFVFSAILISMLTTDLFHAKKHSTYPKGWFLNRHISRMMGAFIATVTAFLVQNWQTDQIVIAWLLPTVIFVPLIIYFTKKFKVTSKQLKPQMPTQNS</sequence>
<protein>
    <recommendedName>
        <fullName evidence="4">DUF2306 domain-containing protein</fullName>
    </recommendedName>
</protein>
<feature type="transmembrane region" description="Helical" evidence="1">
    <location>
        <begin position="190"/>
        <end position="208"/>
    </location>
</feature>
<proteinExistence type="predicted"/>
<keyword evidence="1" id="KW-0472">Membrane</keyword>
<dbReference type="AlphaFoldDB" id="A0A9X2SZB0"/>
<feature type="transmembrane region" description="Helical" evidence="1">
    <location>
        <begin position="123"/>
        <end position="144"/>
    </location>
</feature>
<feature type="transmembrane region" description="Helical" evidence="1">
    <location>
        <begin position="42"/>
        <end position="59"/>
    </location>
</feature>
<feature type="transmembrane region" description="Helical" evidence="1">
    <location>
        <begin position="65"/>
        <end position="84"/>
    </location>
</feature>
<keyword evidence="3" id="KW-1185">Reference proteome</keyword>
<accession>A0A9X2SZB0</accession>
<dbReference type="RefSeq" id="WP_258424072.1">
    <property type="nucleotide sequence ID" value="NZ_JANSUY010000013.1"/>
</dbReference>
<evidence type="ECO:0008006" key="4">
    <source>
        <dbReference type="Google" id="ProtNLM"/>
    </source>
</evidence>
<reference evidence="2" key="1">
    <citation type="submission" date="2022-08" db="EMBL/GenBank/DDBJ databases">
        <authorList>
            <person name="Zhang D."/>
        </authorList>
    </citation>
    <scope>NUCLEOTIDE SEQUENCE</scope>
    <source>
        <strain evidence="2">XJ19-11</strain>
    </source>
</reference>
<keyword evidence="1" id="KW-0812">Transmembrane</keyword>
<keyword evidence="1" id="KW-1133">Transmembrane helix</keyword>
<evidence type="ECO:0000313" key="2">
    <source>
        <dbReference type="EMBL" id="MCR9016219.1"/>
    </source>
</evidence>
<dbReference type="Proteomes" id="UP001142175">
    <property type="component" value="Unassembled WGS sequence"/>
</dbReference>